<dbReference type="Gene3D" id="3.40.1700.10">
    <property type="entry name" value="DNA integrity scanning protein, DisA, N-terminal domain"/>
    <property type="match status" value="1"/>
</dbReference>
<evidence type="ECO:0000256" key="5">
    <source>
        <dbReference type="ARBA" id="ARBA00022840"/>
    </source>
</evidence>
<dbReference type="EMBL" id="MT631451">
    <property type="protein sequence ID" value="QNO50765.1"/>
    <property type="molecule type" value="Genomic_DNA"/>
</dbReference>
<feature type="domain" description="DAC" evidence="6">
    <location>
        <begin position="2"/>
        <end position="161"/>
    </location>
</feature>
<dbReference type="Pfam" id="PF02457">
    <property type="entry name" value="DAC"/>
    <property type="match status" value="1"/>
</dbReference>
<gene>
    <name evidence="7" type="primary">dacA</name>
    <name evidence="7" type="ORF">HMJGLFMP_00007</name>
</gene>
<protein>
    <submittedName>
        <fullName evidence="7">Diadenylate cyclase</fullName>
        <ecNumber evidence="7">2.7.7.85</ecNumber>
    </submittedName>
</protein>
<dbReference type="AlphaFoldDB" id="A0A7G9YRY1"/>
<dbReference type="PANTHER" id="PTHR34185">
    <property type="entry name" value="DIADENYLATE CYCLASE"/>
    <property type="match status" value="1"/>
</dbReference>
<dbReference type="GO" id="GO:0005524">
    <property type="term" value="F:ATP binding"/>
    <property type="evidence" value="ECO:0007669"/>
    <property type="project" value="UniProtKB-KW"/>
</dbReference>
<dbReference type="GO" id="GO:0004016">
    <property type="term" value="F:adenylate cyclase activity"/>
    <property type="evidence" value="ECO:0007669"/>
    <property type="project" value="TreeGrafter"/>
</dbReference>
<organism evidence="7">
    <name type="scientific">Candidatus Methanophagaceae archaeon ANME-1 ERB6</name>
    <dbReference type="NCBI Taxonomy" id="2759912"/>
    <lineage>
        <taxon>Archaea</taxon>
        <taxon>Methanobacteriati</taxon>
        <taxon>Methanobacteriota</taxon>
        <taxon>Stenosarchaea group</taxon>
        <taxon>Methanomicrobia</taxon>
        <taxon>Candidatus Methanophagales</taxon>
        <taxon>Candidatus Methanophagaceae</taxon>
    </lineage>
</organism>
<comment type="catalytic activity">
    <reaction evidence="1">
        <text>2 ATP = 3',3'-c-di-AMP + 2 diphosphate</text>
        <dbReference type="Rhea" id="RHEA:35655"/>
        <dbReference type="ChEBI" id="CHEBI:30616"/>
        <dbReference type="ChEBI" id="CHEBI:33019"/>
        <dbReference type="ChEBI" id="CHEBI:71500"/>
        <dbReference type="EC" id="2.7.7.85"/>
    </reaction>
</comment>
<keyword evidence="2 7" id="KW-0808">Transferase</keyword>
<evidence type="ECO:0000256" key="2">
    <source>
        <dbReference type="ARBA" id="ARBA00022679"/>
    </source>
</evidence>
<dbReference type="PROSITE" id="PS51794">
    <property type="entry name" value="DAC"/>
    <property type="match status" value="1"/>
</dbReference>
<evidence type="ECO:0000313" key="7">
    <source>
        <dbReference type="EMBL" id="QNO50765.1"/>
    </source>
</evidence>
<reference evidence="7" key="1">
    <citation type="submission" date="2020-06" db="EMBL/GenBank/DDBJ databases">
        <title>Unique genomic features of the anaerobic methanotrophic archaea.</title>
        <authorList>
            <person name="Chadwick G.L."/>
            <person name="Skennerton C.T."/>
            <person name="Laso-Perez R."/>
            <person name="Leu A.O."/>
            <person name="Speth D.R."/>
            <person name="Yu H."/>
            <person name="Morgan-Lang C."/>
            <person name="Hatzenpichler R."/>
            <person name="Goudeau D."/>
            <person name="Malmstrom R."/>
            <person name="Brazelton W.J."/>
            <person name="Woyke T."/>
            <person name="Hallam S.J."/>
            <person name="Tyson G.W."/>
            <person name="Wegener G."/>
            <person name="Boetius A."/>
            <person name="Orphan V."/>
        </authorList>
    </citation>
    <scope>NUCLEOTIDE SEQUENCE</scope>
</reference>
<keyword evidence="3 7" id="KW-0548">Nucleotidyltransferase</keyword>
<dbReference type="InterPro" id="IPR003390">
    <property type="entry name" value="DNA_integrity_scan_DisA_N"/>
</dbReference>
<dbReference type="EC" id="2.7.7.85" evidence="7"/>
<dbReference type="InterPro" id="IPR050338">
    <property type="entry name" value="DisA"/>
</dbReference>
<evidence type="ECO:0000256" key="1">
    <source>
        <dbReference type="ARBA" id="ARBA00000877"/>
    </source>
</evidence>
<dbReference type="GO" id="GO:0106408">
    <property type="term" value="F:diadenylate cyclase activity"/>
    <property type="evidence" value="ECO:0007669"/>
    <property type="project" value="UniProtKB-EC"/>
</dbReference>
<evidence type="ECO:0000256" key="3">
    <source>
        <dbReference type="ARBA" id="ARBA00022695"/>
    </source>
</evidence>
<dbReference type="SUPFAM" id="SSF143597">
    <property type="entry name" value="YojJ-like"/>
    <property type="match status" value="1"/>
</dbReference>
<dbReference type="PANTHER" id="PTHR34185:SF1">
    <property type="entry name" value="DIADENYLATE CYCLASE"/>
    <property type="match status" value="1"/>
</dbReference>
<keyword evidence="5" id="KW-0067">ATP-binding</keyword>
<accession>A0A7G9YRY1</accession>
<name>A0A7G9YRY1_9EURY</name>
<evidence type="ECO:0000259" key="6">
    <source>
        <dbReference type="PROSITE" id="PS51794"/>
    </source>
</evidence>
<evidence type="ECO:0000256" key="4">
    <source>
        <dbReference type="ARBA" id="ARBA00022741"/>
    </source>
</evidence>
<dbReference type="InterPro" id="IPR036888">
    <property type="entry name" value="DNA_integrity_DisA_N_sf"/>
</dbReference>
<keyword evidence="4" id="KW-0547">Nucleotide-binding</keyword>
<proteinExistence type="predicted"/>
<sequence>MAERICSRVRRKCNPEVLETVIEVAVGIARQSINKASKGTLFVVGDEDKVLEKSKPLILDPLAPYPREIKDIRDADIQGTIKELAKLDGAFVVSGDGYVLSAARHIEASSRNIDLPMGFGSRHMAAASISKETDAVAVVVSDNDEVVRVFDDGELIGEIISGVWDLEKIKPHIRGEYEKIVEKDLNLSMLIKRT</sequence>